<reference evidence="1" key="1">
    <citation type="journal article" date="2023" name="G3 (Bethesda)">
        <title>A reference genome for the long-term kleptoplast-retaining sea slug Elysia crispata morphotype clarki.</title>
        <authorList>
            <person name="Eastman K.E."/>
            <person name="Pendleton A.L."/>
            <person name="Shaikh M.A."/>
            <person name="Suttiyut T."/>
            <person name="Ogas R."/>
            <person name="Tomko P."/>
            <person name="Gavelis G."/>
            <person name="Widhalm J.R."/>
            <person name="Wisecaver J.H."/>
        </authorList>
    </citation>
    <scope>NUCLEOTIDE SEQUENCE</scope>
    <source>
        <strain evidence="1">ECLA1</strain>
    </source>
</reference>
<dbReference type="Proteomes" id="UP001283361">
    <property type="component" value="Unassembled WGS sequence"/>
</dbReference>
<keyword evidence="2" id="KW-1185">Reference proteome</keyword>
<proteinExistence type="predicted"/>
<evidence type="ECO:0000313" key="2">
    <source>
        <dbReference type="Proteomes" id="UP001283361"/>
    </source>
</evidence>
<name>A0AAE0ZJZ9_9GAST</name>
<accession>A0AAE0ZJZ9</accession>
<comment type="caution">
    <text evidence="1">The sequence shown here is derived from an EMBL/GenBank/DDBJ whole genome shotgun (WGS) entry which is preliminary data.</text>
</comment>
<sequence length="175" mass="19836">MNLTIAVWTRLTILLVRYDEISGLLNTPLKRLEFKQTINTTPCEETVSGLHFSISSCHNRIVSLCPRYFKMPTQKQVQFIFKEKFSRLNRGLSDVVLAWFCRPEVLASSLTACSSATSYPPGSDVINRTALLSCRGDSSTLLPWGQLYLLSEISRAMMIAHIWTRWSAELSMVTI</sequence>
<organism evidence="1 2">
    <name type="scientific">Elysia crispata</name>
    <name type="common">lettuce slug</name>
    <dbReference type="NCBI Taxonomy" id="231223"/>
    <lineage>
        <taxon>Eukaryota</taxon>
        <taxon>Metazoa</taxon>
        <taxon>Spiralia</taxon>
        <taxon>Lophotrochozoa</taxon>
        <taxon>Mollusca</taxon>
        <taxon>Gastropoda</taxon>
        <taxon>Heterobranchia</taxon>
        <taxon>Euthyneura</taxon>
        <taxon>Panpulmonata</taxon>
        <taxon>Sacoglossa</taxon>
        <taxon>Placobranchoidea</taxon>
        <taxon>Plakobranchidae</taxon>
        <taxon>Elysia</taxon>
    </lineage>
</organism>
<dbReference type="AlphaFoldDB" id="A0AAE0ZJZ9"/>
<protein>
    <submittedName>
        <fullName evidence="1">Uncharacterized protein</fullName>
    </submittedName>
</protein>
<gene>
    <name evidence="1" type="ORF">RRG08_038669</name>
</gene>
<dbReference type="EMBL" id="JAWDGP010003865">
    <property type="protein sequence ID" value="KAK3770156.1"/>
    <property type="molecule type" value="Genomic_DNA"/>
</dbReference>
<evidence type="ECO:0000313" key="1">
    <source>
        <dbReference type="EMBL" id="KAK3770156.1"/>
    </source>
</evidence>